<dbReference type="OrthoDB" id="10333258at2759"/>
<sequence>MDSNGNQWDNPQPSASRGQRKPTPSSPSVFYNGDELDDEILNRIREKAYKKSTSSCSASTFASQQPGNEETGKGIPHRRGEQISPMPPLPEGHGTKITNEHLDRIRRMAYAAGKGTSASSSTSGESVFSSLSDASSQDSQVPPPRPTDARASDKYPSTSTPAHAKSQDEVEGQNQPLDQSRGRREASASQAHAKQGSQIPLHEPSKSLRPPSPKPIPQRGQQGQPPSKETQGTGPRVPSSHSGTEDSGKPSNPPQDSSPSTANHAPSNQQAGTPGGIKIKRLPPLSSPNSPPLSQPHHTRGYHQEPSETTGKDSRSKPKTRTVPEAGSKKKASPNPPQPDRFNGSQARDGSHKAKASQHQASFKPAVTGMFQSFVSAVTAPFRWLASLAPLLLAFGWAIAQNLPSLLRCAQMILSLIAAKFGKGTLIEAKDWVSGTAGTIAGYASSGGAYVTDAFGWYRDIPYERLPPVLPLVIHIEVWEPGLNLAVRDVDSLQTLIPDLDLGDVARKKNQMPIDKAKMLKELNSLFVSELTRSLGPSRIVMTELLWKIQHHPVKNLLDSDMKASTSSPESEPETSWLTNWWKPKSRARAELENRLNSALGAFKTSLHDRSSLISKVYGQLASDSILDAEKVVCGMANKLKGQYDFMVQNATESGDDTFRLWLSTHDSQNMAGGQATDEDQIGSSKALAGISNTYSNLKAVCETISLDEELFMEASKQMADEIKFLKKATNSLGTTLKNLEGFSDGQFNADYAGRVETKVLVEMVGTWLDITKAYYGKDSNMYLAADYGDTPVLG</sequence>
<dbReference type="HOGENOM" id="CLU_353393_0_0_1"/>
<dbReference type="KEGG" id="nhe:NECHADRAFT_88683"/>
<feature type="compositionally biased region" description="Polar residues" evidence="1">
    <location>
        <begin position="187"/>
        <end position="198"/>
    </location>
</feature>
<proteinExistence type="predicted"/>
<dbReference type="InParanoid" id="C7ZLI1"/>
<feature type="compositionally biased region" description="Low complexity" evidence="1">
    <location>
        <begin position="217"/>
        <end position="226"/>
    </location>
</feature>
<dbReference type="Proteomes" id="UP000005206">
    <property type="component" value="Chromosome 15"/>
</dbReference>
<dbReference type="EMBL" id="GG698945">
    <property type="protein sequence ID" value="EEU35140.1"/>
    <property type="molecule type" value="Genomic_DNA"/>
</dbReference>
<feature type="compositionally biased region" description="Low complexity" evidence="1">
    <location>
        <begin position="117"/>
        <end position="140"/>
    </location>
</feature>
<reference evidence="2 3" key="1">
    <citation type="journal article" date="2009" name="PLoS Genet.">
        <title>The genome of Nectria haematococca: contribution of supernumerary chromosomes to gene expansion.</title>
        <authorList>
            <person name="Coleman J.J."/>
            <person name="Rounsley S.D."/>
            <person name="Rodriguez-Carres M."/>
            <person name="Kuo A."/>
            <person name="Wasmann C.C."/>
            <person name="Grimwood J."/>
            <person name="Schmutz J."/>
            <person name="Taga M."/>
            <person name="White G.J."/>
            <person name="Zhou S."/>
            <person name="Schwartz D.C."/>
            <person name="Freitag M."/>
            <person name="Ma L.J."/>
            <person name="Danchin E.G."/>
            <person name="Henrissat B."/>
            <person name="Coutinho P.M."/>
            <person name="Nelson D.R."/>
            <person name="Straney D."/>
            <person name="Napoli C.A."/>
            <person name="Barker B.M."/>
            <person name="Gribskov M."/>
            <person name="Rep M."/>
            <person name="Kroken S."/>
            <person name="Molnar I."/>
            <person name="Rensing C."/>
            <person name="Kennell J.C."/>
            <person name="Zamora J."/>
            <person name="Farman M.L."/>
            <person name="Selker E.U."/>
            <person name="Salamov A."/>
            <person name="Shapiro H."/>
            <person name="Pangilinan J."/>
            <person name="Lindquist E."/>
            <person name="Lamers C."/>
            <person name="Grigoriev I.V."/>
            <person name="Geiser D.M."/>
            <person name="Covert S.F."/>
            <person name="Temporini E."/>
            <person name="Vanetten H.D."/>
        </authorList>
    </citation>
    <scope>NUCLEOTIDE SEQUENCE [LARGE SCALE GENOMIC DNA]</scope>
    <source>
        <strain evidence="3">ATCC MYA-4622 / CBS 123669 / FGSC 9596 / NRRL 45880 / 77-13-4</strain>
    </source>
</reference>
<feature type="compositionally biased region" description="Pro residues" evidence="1">
    <location>
        <begin position="285"/>
        <end position="294"/>
    </location>
</feature>
<feature type="compositionally biased region" description="Polar residues" evidence="1">
    <location>
        <begin position="254"/>
        <end position="272"/>
    </location>
</feature>
<dbReference type="AlphaFoldDB" id="C7ZLI1"/>
<dbReference type="eggNOG" id="ENOG502RQ1D">
    <property type="taxonomic scope" value="Eukaryota"/>
</dbReference>
<organism evidence="2 3">
    <name type="scientific">Fusarium vanettenii (strain ATCC MYA-4622 / CBS 123669 / FGSC 9596 / NRRL 45880 / 77-13-4)</name>
    <name type="common">Fusarium solani subsp. pisi</name>
    <dbReference type="NCBI Taxonomy" id="660122"/>
    <lineage>
        <taxon>Eukaryota</taxon>
        <taxon>Fungi</taxon>
        <taxon>Dikarya</taxon>
        <taxon>Ascomycota</taxon>
        <taxon>Pezizomycotina</taxon>
        <taxon>Sordariomycetes</taxon>
        <taxon>Hypocreomycetidae</taxon>
        <taxon>Hypocreales</taxon>
        <taxon>Nectriaceae</taxon>
        <taxon>Fusarium</taxon>
        <taxon>Fusarium solani species complex</taxon>
        <taxon>Fusarium vanettenii</taxon>
    </lineage>
</organism>
<feature type="compositionally biased region" description="Low complexity" evidence="1">
    <location>
        <begin position="51"/>
        <end position="63"/>
    </location>
</feature>
<evidence type="ECO:0000256" key="1">
    <source>
        <dbReference type="SAM" id="MobiDB-lite"/>
    </source>
</evidence>
<feature type="compositionally biased region" description="Polar residues" evidence="1">
    <location>
        <begin position="1"/>
        <end position="29"/>
    </location>
</feature>
<dbReference type="GeneID" id="9679267"/>
<evidence type="ECO:0000313" key="3">
    <source>
        <dbReference type="Proteomes" id="UP000005206"/>
    </source>
</evidence>
<feature type="region of interest" description="Disordered" evidence="1">
    <location>
        <begin position="49"/>
        <end position="361"/>
    </location>
</feature>
<keyword evidence="3" id="KW-1185">Reference proteome</keyword>
<protein>
    <submittedName>
        <fullName evidence="2">Uncharacterized protein</fullName>
    </submittedName>
</protein>
<name>C7ZLI1_FUSV7</name>
<dbReference type="RefSeq" id="XP_003040853.1">
    <property type="nucleotide sequence ID" value="XM_003040807.1"/>
</dbReference>
<feature type="region of interest" description="Disordered" evidence="1">
    <location>
        <begin position="1"/>
        <end position="37"/>
    </location>
</feature>
<dbReference type="VEuPathDB" id="FungiDB:NECHADRAFT_88683"/>
<gene>
    <name evidence="2" type="ORF">NECHADRAFT_88683</name>
</gene>
<accession>C7ZLI1</accession>
<feature type="compositionally biased region" description="Basic and acidic residues" evidence="1">
    <location>
        <begin position="302"/>
        <end position="316"/>
    </location>
</feature>
<evidence type="ECO:0000313" key="2">
    <source>
        <dbReference type="EMBL" id="EEU35140.1"/>
    </source>
</evidence>